<dbReference type="SUPFAM" id="SSF51197">
    <property type="entry name" value="Clavaminate synthase-like"/>
    <property type="match status" value="1"/>
</dbReference>
<keyword evidence="3" id="KW-1185">Reference proteome</keyword>
<dbReference type="EnsemblPlants" id="AUR62037873-RA">
    <property type="protein sequence ID" value="AUR62037873-RA:cds"/>
    <property type="gene ID" value="AUR62037873"/>
</dbReference>
<dbReference type="InterPro" id="IPR027443">
    <property type="entry name" value="IPNS-like_sf"/>
</dbReference>
<accession>A0A803MZN3</accession>
<protein>
    <recommendedName>
        <fullName evidence="1">Isopenicillin N synthase-like Fe(2+) 2OG dioxygenase domain-containing protein</fullName>
    </recommendedName>
</protein>
<dbReference type="InterPro" id="IPR044861">
    <property type="entry name" value="IPNS-like_FE2OG_OXY"/>
</dbReference>
<dbReference type="Gramene" id="AUR62037873-RA">
    <property type="protein sequence ID" value="AUR62037873-RA:cds"/>
    <property type="gene ID" value="AUR62037873"/>
</dbReference>
<evidence type="ECO:0000313" key="3">
    <source>
        <dbReference type="Proteomes" id="UP000596660"/>
    </source>
</evidence>
<proteinExistence type="predicted"/>
<dbReference type="Gene3D" id="2.60.120.330">
    <property type="entry name" value="B-lactam Antibiotic, Isopenicillin N Synthase, Chain"/>
    <property type="match status" value="1"/>
</dbReference>
<reference evidence="2" key="2">
    <citation type="submission" date="2021-03" db="UniProtKB">
        <authorList>
            <consortium name="EnsemblPlants"/>
        </authorList>
    </citation>
    <scope>IDENTIFICATION</scope>
</reference>
<dbReference type="Pfam" id="PF03171">
    <property type="entry name" value="2OG-FeII_Oxy"/>
    <property type="match status" value="1"/>
</dbReference>
<feature type="domain" description="Isopenicillin N synthase-like Fe(2+) 2OG dioxygenase" evidence="1">
    <location>
        <begin position="36"/>
        <end position="72"/>
    </location>
</feature>
<organism evidence="2 3">
    <name type="scientific">Chenopodium quinoa</name>
    <name type="common">Quinoa</name>
    <dbReference type="NCBI Taxonomy" id="63459"/>
    <lineage>
        <taxon>Eukaryota</taxon>
        <taxon>Viridiplantae</taxon>
        <taxon>Streptophyta</taxon>
        <taxon>Embryophyta</taxon>
        <taxon>Tracheophyta</taxon>
        <taxon>Spermatophyta</taxon>
        <taxon>Magnoliopsida</taxon>
        <taxon>eudicotyledons</taxon>
        <taxon>Gunneridae</taxon>
        <taxon>Pentapetalae</taxon>
        <taxon>Caryophyllales</taxon>
        <taxon>Chenopodiaceae</taxon>
        <taxon>Chenopodioideae</taxon>
        <taxon>Atripliceae</taxon>
        <taxon>Chenopodium</taxon>
    </lineage>
</organism>
<dbReference type="Proteomes" id="UP000596660">
    <property type="component" value="Unplaced"/>
</dbReference>
<evidence type="ECO:0000259" key="1">
    <source>
        <dbReference type="Pfam" id="PF03171"/>
    </source>
</evidence>
<reference evidence="2" key="1">
    <citation type="journal article" date="2017" name="Nature">
        <title>The genome of Chenopodium quinoa.</title>
        <authorList>
            <person name="Jarvis D.E."/>
            <person name="Ho Y.S."/>
            <person name="Lightfoot D.J."/>
            <person name="Schmoeckel S.M."/>
            <person name="Li B."/>
            <person name="Borm T.J.A."/>
            <person name="Ohyanagi H."/>
            <person name="Mineta K."/>
            <person name="Michell C.T."/>
            <person name="Saber N."/>
            <person name="Kharbatia N.M."/>
            <person name="Rupper R.R."/>
            <person name="Sharp A.R."/>
            <person name="Dally N."/>
            <person name="Boughton B.A."/>
            <person name="Woo Y.H."/>
            <person name="Gao G."/>
            <person name="Schijlen E.G.W.M."/>
            <person name="Guo X."/>
            <person name="Momin A.A."/>
            <person name="Negrao S."/>
            <person name="Al-Babili S."/>
            <person name="Gehring C."/>
            <person name="Roessner U."/>
            <person name="Jung C."/>
            <person name="Murphy K."/>
            <person name="Arold S.T."/>
            <person name="Gojobori T."/>
            <person name="van der Linden C.G."/>
            <person name="van Loo E.N."/>
            <person name="Jellen E.N."/>
            <person name="Maughan P.J."/>
            <person name="Tester M."/>
        </authorList>
    </citation>
    <scope>NUCLEOTIDE SEQUENCE [LARGE SCALE GENOMIC DNA]</scope>
    <source>
        <strain evidence="2">cv. PI 614886</strain>
    </source>
</reference>
<evidence type="ECO:0000313" key="2">
    <source>
        <dbReference type="EnsemblPlants" id="AUR62037873-RA:cds"/>
    </source>
</evidence>
<dbReference type="AlphaFoldDB" id="A0A803MZN3"/>
<name>A0A803MZN3_CHEQI</name>
<sequence>MDNHATNEVESSYDRINELKAFDEGKLGVKGLVDAVLLQDNVGGLQVLHENKWVNIEPIDGGLIVNFGNMLQGDISSEKIHGPLKELTSDENPHIYRKFSTEELIERLSSKSLDEIGSNLDYFKLQYHGDGN</sequence>